<gene>
    <name evidence="1" type="ORF">HPP92_023912</name>
</gene>
<sequence>MSNNPISPYNNPPYGHRCAIFGYETEAVKGFGVSGEVSAAIAGGGSFDDAWYGSDADAVRFGDLHDRLHDDALGAGIDDFSVRLRLRFEYVRVVEGDAWPGLFACSAEEVIEGDSGHLLSNIVLCR</sequence>
<dbReference type="AlphaFoldDB" id="A0A835PML1"/>
<dbReference type="Proteomes" id="UP000639772">
    <property type="component" value="Chromosome 13"/>
</dbReference>
<name>A0A835PML1_VANPL</name>
<evidence type="ECO:0000313" key="2">
    <source>
        <dbReference type="Proteomes" id="UP000639772"/>
    </source>
</evidence>
<proteinExistence type="predicted"/>
<comment type="caution">
    <text evidence="1">The sequence shown here is derived from an EMBL/GenBank/DDBJ whole genome shotgun (WGS) entry which is preliminary data.</text>
</comment>
<evidence type="ECO:0000313" key="1">
    <source>
        <dbReference type="EMBL" id="KAG0456124.1"/>
    </source>
</evidence>
<accession>A0A835PML1</accession>
<reference evidence="1 2" key="1">
    <citation type="journal article" date="2020" name="Nat. Food">
        <title>A phased Vanilla planifolia genome enables genetic improvement of flavour and production.</title>
        <authorList>
            <person name="Hasing T."/>
            <person name="Tang H."/>
            <person name="Brym M."/>
            <person name="Khazi F."/>
            <person name="Huang T."/>
            <person name="Chambers A.H."/>
        </authorList>
    </citation>
    <scope>NUCLEOTIDE SEQUENCE [LARGE SCALE GENOMIC DNA]</scope>
    <source>
        <tissue evidence="1">Leaf</tissue>
    </source>
</reference>
<dbReference type="EMBL" id="JADCNM010000013">
    <property type="protein sequence ID" value="KAG0456124.1"/>
    <property type="molecule type" value="Genomic_DNA"/>
</dbReference>
<organism evidence="1 2">
    <name type="scientific">Vanilla planifolia</name>
    <name type="common">Vanilla</name>
    <dbReference type="NCBI Taxonomy" id="51239"/>
    <lineage>
        <taxon>Eukaryota</taxon>
        <taxon>Viridiplantae</taxon>
        <taxon>Streptophyta</taxon>
        <taxon>Embryophyta</taxon>
        <taxon>Tracheophyta</taxon>
        <taxon>Spermatophyta</taxon>
        <taxon>Magnoliopsida</taxon>
        <taxon>Liliopsida</taxon>
        <taxon>Asparagales</taxon>
        <taxon>Orchidaceae</taxon>
        <taxon>Vanilloideae</taxon>
        <taxon>Vanilleae</taxon>
        <taxon>Vanilla</taxon>
    </lineage>
</organism>
<protein>
    <submittedName>
        <fullName evidence="1">Uncharacterized protein</fullName>
    </submittedName>
</protein>